<dbReference type="Proteomes" id="UP000237344">
    <property type="component" value="Unassembled WGS sequence"/>
</dbReference>
<reference evidence="1 2" key="1">
    <citation type="submission" date="2018-01" db="EMBL/GenBank/DDBJ databases">
        <title>Draft Genome Sequence of Komagataeibacter maltaceti LMG 1529, a Vinegar Producing Acetic Acid Bacterium Isolated from Malt Vinegar Brewery Acetifiers.</title>
        <authorList>
            <person name="Zhang Q."/>
            <person name="Hollensteiner J."/>
            <person name="Poehlein A."/>
            <person name="Daniel R."/>
        </authorList>
    </citation>
    <scope>NUCLEOTIDE SEQUENCE [LARGE SCALE GENOMIC DNA]</scope>
    <source>
        <strain evidence="1 2">LMG 1529</strain>
    </source>
</reference>
<evidence type="ECO:0000313" key="1">
    <source>
        <dbReference type="EMBL" id="POF63122.1"/>
    </source>
</evidence>
<organism evidence="1 2">
    <name type="scientific">Novacetimonas maltaceti</name>
    <dbReference type="NCBI Taxonomy" id="1203393"/>
    <lineage>
        <taxon>Bacteria</taxon>
        <taxon>Pseudomonadati</taxon>
        <taxon>Pseudomonadota</taxon>
        <taxon>Alphaproteobacteria</taxon>
        <taxon>Acetobacterales</taxon>
        <taxon>Acetobacteraceae</taxon>
        <taxon>Novacetimonas</taxon>
    </lineage>
</organism>
<dbReference type="AlphaFoldDB" id="A0A2S3W2M1"/>
<sequence length="139" mass="15471">MDIISKNFTAITFDQKNHLKTVISTDLKPNFVLFACGKEKKNLSKDFLIGTENDKYALYPTNDETNAEIMNLMTTCSMVLISIGPENKFYVILLDGMKRALDSLTTIKGIPFDVGNKDPEFPLATEDGKPFVYPDGGAH</sequence>
<protein>
    <submittedName>
        <fullName evidence="1">Uncharacterized protein</fullName>
    </submittedName>
</protein>
<name>A0A2S3W2M1_9PROT</name>
<proteinExistence type="predicted"/>
<evidence type="ECO:0000313" key="2">
    <source>
        <dbReference type="Proteomes" id="UP000237344"/>
    </source>
</evidence>
<keyword evidence="2" id="KW-1185">Reference proteome</keyword>
<dbReference type="EMBL" id="POTC01000011">
    <property type="protein sequence ID" value="POF63122.1"/>
    <property type="molecule type" value="Genomic_DNA"/>
</dbReference>
<comment type="caution">
    <text evidence="1">The sequence shown here is derived from an EMBL/GenBank/DDBJ whole genome shotgun (WGS) entry which is preliminary data.</text>
</comment>
<gene>
    <name evidence="1" type="ORF">KMAL_12050</name>
</gene>
<accession>A0A2S3W2M1</accession>